<evidence type="ECO:0000259" key="1">
    <source>
        <dbReference type="Pfam" id="PF13201"/>
    </source>
</evidence>
<sequence length="296" mass="33094">MSVVKITDLSISESASTSISTGDIIDLTSPFSVEVTSGSNITKEWVIRAHQALALPNGDFSKWHRNQFYYPFAEGDDPFWLTGNIRAFGVTNESVVPVDDSKGGKMGRLETIDTGFGALVGMPIASGSLFLGHFCDGDNTRKEARTKVRFGRPLAARPKALKGRSKYVSAINELNPHDDFNDFEISMKAGDNDYGHIWIKVYYYDGDIEDIYNVKEEWNHNLHLPKNAEILGEGEMLVKSDNPDLSEIKINIEYNTEYLHRSPTHIAIVATSSYYGEFFVGGIGSTLYVDDFEFEY</sequence>
<comment type="caution">
    <text evidence="2">The sequence shown here is derived from an EMBL/GenBank/DDBJ whole genome shotgun (WGS) entry which is preliminary data.</text>
</comment>
<protein>
    <submittedName>
        <fullName evidence="2">PCMD domain-containing protein</fullName>
    </submittedName>
</protein>
<gene>
    <name evidence="2" type="ORF">OU798_06795</name>
</gene>
<proteinExistence type="predicted"/>
<reference evidence="2" key="1">
    <citation type="submission" date="2022-11" db="EMBL/GenBank/DDBJ databases">
        <title>Marilongibacter aestuarii gen. nov., sp. nov., isolated from tidal flat sediment.</title>
        <authorList>
            <person name="Jiayan W."/>
        </authorList>
    </citation>
    <scope>NUCLEOTIDE SEQUENCE</scope>
    <source>
        <strain evidence="2">Z1-6</strain>
    </source>
</reference>
<evidence type="ECO:0000313" key="2">
    <source>
        <dbReference type="EMBL" id="MCY1720042.1"/>
    </source>
</evidence>
<keyword evidence="3" id="KW-1185">Reference proteome</keyword>
<feature type="domain" description="Putative carbohydrate metabolism" evidence="1">
    <location>
        <begin position="60"/>
        <end position="293"/>
    </location>
</feature>
<dbReference type="EMBL" id="JAPOHD010000012">
    <property type="protein sequence ID" value="MCY1720042.1"/>
    <property type="molecule type" value="Genomic_DNA"/>
</dbReference>
<dbReference type="Pfam" id="PF13201">
    <property type="entry name" value="PCMD"/>
    <property type="match status" value="1"/>
</dbReference>
<dbReference type="InterPro" id="IPR025112">
    <property type="entry name" value="PCMD"/>
</dbReference>
<organism evidence="2 3">
    <name type="scientific">Draconibacterium aestuarii</name>
    <dbReference type="NCBI Taxonomy" id="2998507"/>
    <lineage>
        <taxon>Bacteria</taxon>
        <taxon>Pseudomonadati</taxon>
        <taxon>Bacteroidota</taxon>
        <taxon>Bacteroidia</taxon>
        <taxon>Marinilabiliales</taxon>
        <taxon>Prolixibacteraceae</taxon>
        <taxon>Draconibacterium</taxon>
    </lineage>
</organism>
<dbReference type="AlphaFoldDB" id="A0A9X3J5L2"/>
<dbReference type="RefSeq" id="WP_343332373.1">
    <property type="nucleotide sequence ID" value="NZ_JAPOHD010000012.1"/>
</dbReference>
<dbReference type="Gene3D" id="2.60.120.890">
    <property type="entry name" value="BT2081, beta-jelly-roll domain"/>
    <property type="match status" value="1"/>
</dbReference>
<name>A0A9X3J5L2_9BACT</name>
<evidence type="ECO:0000313" key="3">
    <source>
        <dbReference type="Proteomes" id="UP001145087"/>
    </source>
</evidence>
<accession>A0A9X3J5L2</accession>
<dbReference type="InterPro" id="IPR038653">
    <property type="entry name" value="Put_CMD_sf"/>
</dbReference>
<dbReference type="Proteomes" id="UP001145087">
    <property type="component" value="Unassembled WGS sequence"/>
</dbReference>